<gene>
    <name evidence="1" type="ORF">DM01DRAFT_1331885</name>
</gene>
<reference evidence="1 2" key="1">
    <citation type="submission" date="2016-07" db="EMBL/GenBank/DDBJ databases">
        <title>Pervasive Adenine N6-methylation of Active Genes in Fungi.</title>
        <authorList>
            <consortium name="DOE Joint Genome Institute"/>
            <person name="Mondo S.J."/>
            <person name="Dannebaum R.O."/>
            <person name="Kuo R.C."/>
            <person name="Labutti K."/>
            <person name="Haridas S."/>
            <person name="Kuo A."/>
            <person name="Salamov A."/>
            <person name="Ahrendt S.R."/>
            <person name="Lipzen A."/>
            <person name="Sullivan W."/>
            <person name="Andreopoulos W.B."/>
            <person name="Clum A."/>
            <person name="Lindquist E."/>
            <person name="Daum C."/>
            <person name="Ramamoorthy G.K."/>
            <person name="Gryganskyi A."/>
            <person name="Culley D."/>
            <person name="Magnuson J.K."/>
            <person name="James T.Y."/>
            <person name="O'Malley M.A."/>
            <person name="Stajich J.E."/>
            <person name="Spatafora J.W."/>
            <person name="Visel A."/>
            <person name="Grigoriev I.V."/>
        </authorList>
    </citation>
    <scope>NUCLEOTIDE SEQUENCE [LARGE SCALE GENOMIC DNA]</scope>
    <source>
        <strain evidence="1 2">NRRL 3301</strain>
    </source>
</reference>
<organism evidence="1 2">
    <name type="scientific">Hesseltinella vesiculosa</name>
    <dbReference type="NCBI Taxonomy" id="101127"/>
    <lineage>
        <taxon>Eukaryota</taxon>
        <taxon>Fungi</taxon>
        <taxon>Fungi incertae sedis</taxon>
        <taxon>Mucoromycota</taxon>
        <taxon>Mucoromycotina</taxon>
        <taxon>Mucoromycetes</taxon>
        <taxon>Mucorales</taxon>
        <taxon>Cunninghamellaceae</taxon>
        <taxon>Hesseltinella</taxon>
    </lineage>
</organism>
<dbReference type="STRING" id="101127.A0A1X2GWW2"/>
<name>A0A1X2GWW2_9FUNG</name>
<proteinExistence type="predicted"/>
<protein>
    <submittedName>
        <fullName evidence="1">Uncharacterized protein</fullName>
    </submittedName>
</protein>
<dbReference type="AlphaFoldDB" id="A0A1X2GWW2"/>
<dbReference type="OrthoDB" id="61900at2759"/>
<keyword evidence="2" id="KW-1185">Reference proteome</keyword>
<evidence type="ECO:0000313" key="2">
    <source>
        <dbReference type="Proteomes" id="UP000242146"/>
    </source>
</evidence>
<evidence type="ECO:0000313" key="1">
    <source>
        <dbReference type="EMBL" id="ORX62466.1"/>
    </source>
</evidence>
<comment type="caution">
    <text evidence="1">The sequence shown here is derived from an EMBL/GenBank/DDBJ whole genome shotgun (WGS) entry which is preliminary data.</text>
</comment>
<dbReference type="Proteomes" id="UP000242146">
    <property type="component" value="Unassembled WGS sequence"/>
</dbReference>
<dbReference type="EMBL" id="MCGT01000002">
    <property type="protein sequence ID" value="ORX62466.1"/>
    <property type="molecule type" value="Genomic_DNA"/>
</dbReference>
<accession>A0A1X2GWW2</accession>
<sequence length="168" mass="18933">MYGEVAFCLAGLKPVVLIDLPPALEKQYVATVLDPWIQAFNGAHRQQQQQWQRLQRRLLTPEMHGMMVTFLLGPHTPTAVSNQLQHTSIDSEQALASLLDYPGHLPANAQQLQTMLEVAYFNKANHQLLTTFACQQPETPLVQRHFDQYATVMKSFGLDIGLVIRSPI</sequence>